<name>A0AAD1FPZ1_PHODP</name>
<dbReference type="RefSeq" id="WP_224756843.1">
    <property type="nucleotide sequence ID" value="NZ_AP018046.1"/>
</dbReference>
<protein>
    <submittedName>
        <fullName evidence="1">Uncharacterized protein</fullName>
    </submittedName>
</protein>
<reference evidence="2" key="1">
    <citation type="submission" date="2017-05" db="EMBL/GenBank/DDBJ databases">
        <title>Whole genome sequence of fish pathogenic bacteria, Photobacterium damselae subsp. piscicida, strain 91-197, isolated from hybrid striped bass (Morone sp.) in USA.</title>
        <authorList>
            <person name="Teru Y."/>
            <person name="Hikima J."/>
            <person name="Kono T."/>
            <person name="Sakai M."/>
            <person name="Takano T."/>
            <person name="Hawke J.P."/>
            <person name="Takeyama H."/>
            <person name="Aoki T."/>
        </authorList>
    </citation>
    <scope>NUCLEOTIDE SEQUENCE [LARGE SCALE GENOMIC DNA]</scope>
    <source>
        <strain evidence="2">91-197</strain>
    </source>
</reference>
<dbReference type="Proteomes" id="UP000218676">
    <property type="component" value="Chromosome 2"/>
</dbReference>
<evidence type="ECO:0000313" key="1">
    <source>
        <dbReference type="EMBL" id="BAX55369.1"/>
    </source>
</evidence>
<dbReference type="EMBL" id="AP018046">
    <property type="protein sequence ID" value="BAX55369.1"/>
    <property type="molecule type" value="Genomic_DNA"/>
</dbReference>
<gene>
    <name evidence="1" type="ORF">PDPUS_2_00783</name>
</gene>
<accession>A0AAD1FPZ1</accession>
<dbReference type="AlphaFoldDB" id="A0AAD1FPZ1"/>
<organism evidence="1 2">
    <name type="scientific">Photobacterium damsela subsp. piscicida</name>
    <name type="common">Pasteurella piscicida</name>
    <dbReference type="NCBI Taxonomy" id="38294"/>
    <lineage>
        <taxon>Bacteria</taxon>
        <taxon>Pseudomonadati</taxon>
        <taxon>Pseudomonadota</taxon>
        <taxon>Gammaproteobacteria</taxon>
        <taxon>Vibrionales</taxon>
        <taxon>Vibrionaceae</taxon>
        <taxon>Photobacterium</taxon>
    </lineage>
</organism>
<evidence type="ECO:0000313" key="2">
    <source>
        <dbReference type="Proteomes" id="UP000218676"/>
    </source>
</evidence>
<proteinExistence type="predicted"/>
<sequence length="164" mass="19277">MNQFNMQLELQHIYLEVYNERFHNLKEYCEAYYCYKHNLVTRHGKPDWLGIFTTANYSLKAQQCSDRKLLSRDLWLPMTVIIGQLKAFVRDDHATIANIQDLLDAQLDYVIVTREEYKRLVNKGLDKSMPKAYYQVGHSDHLNAMARFETVGITFAWCCITVTS</sequence>